<evidence type="ECO:0000256" key="1">
    <source>
        <dbReference type="SAM" id="Phobius"/>
    </source>
</evidence>
<evidence type="ECO:0000313" key="2">
    <source>
        <dbReference type="EMBL" id="KAK8972050.1"/>
    </source>
</evidence>
<accession>A0ABR2N7G5</accession>
<organism evidence="2 3">
    <name type="scientific">Hibiscus sabdariffa</name>
    <name type="common">roselle</name>
    <dbReference type="NCBI Taxonomy" id="183260"/>
    <lineage>
        <taxon>Eukaryota</taxon>
        <taxon>Viridiplantae</taxon>
        <taxon>Streptophyta</taxon>
        <taxon>Embryophyta</taxon>
        <taxon>Tracheophyta</taxon>
        <taxon>Spermatophyta</taxon>
        <taxon>Magnoliopsida</taxon>
        <taxon>eudicotyledons</taxon>
        <taxon>Gunneridae</taxon>
        <taxon>Pentapetalae</taxon>
        <taxon>rosids</taxon>
        <taxon>malvids</taxon>
        <taxon>Malvales</taxon>
        <taxon>Malvaceae</taxon>
        <taxon>Malvoideae</taxon>
        <taxon>Hibiscus</taxon>
    </lineage>
</organism>
<keyword evidence="1" id="KW-1133">Transmembrane helix</keyword>
<name>A0ABR2N7G5_9ROSI</name>
<dbReference type="Proteomes" id="UP001396334">
    <property type="component" value="Unassembled WGS sequence"/>
</dbReference>
<keyword evidence="1" id="KW-0812">Transmembrane</keyword>
<reference evidence="2 3" key="1">
    <citation type="journal article" date="2024" name="G3 (Bethesda)">
        <title>Genome assembly of Hibiscus sabdariffa L. provides insights into metabolisms of medicinal natural products.</title>
        <authorList>
            <person name="Kim T."/>
        </authorList>
    </citation>
    <scope>NUCLEOTIDE SEQUENCE [LARGE SCALE GENOMIC DNA]</scope>
    <source>
        <strain evidence="2">TK-2024</strain>
        <tissue evidence="2">Old leaves</tissue>
    </source>
</reference>
<proteinExistence type="predicted"/>
<sequence length="98" mass="10850">MSRAETPKQTEEMNTLPRRSQDEFVSCYQVNAVLVRKLTPEKKKGGKKLISMINGRKGAGFVPSQLGLIAGSIRIHTLLLPLFVLPHQLLLLIVAINS</sequence>
<feature type="transmembrane region" description="Helical" evidence="1">
    <location>
        <begin position="78"/>
        <end position="96"/>
    </location>
</feature>
<keyword evidence="3" id="KW-1185">Reference proteome</keyword>
<protein>
    <submittedName>
        <fullName evidence="2">Uncharacterized protein</fullName>
    </submittedName>
</protein>
<comment type="caution">
    <text evidence="2">The sequence shown here is derived from an EMBL/GenBank/DDBJ whole genome shotgun (WGS) entry which is preliminary data.</text>
</comment>
<gene>
    <name evidence="2" type="ORF">V6N11_030547</name>
</gene>
<keyword evidence="1" id="KW-0472">Membrane</keyword>
<evidence type="ECO:0000313" key="3">
    <source>
        <dbReference type="Proteomes" id="UP001396334"/>
    </source>
</evidence>
<dbReference type="EMBL" id="JBBPBN010000229">
    <property type="protein sequence ID" value="KAK8972050.1"/>
    <property type="molecule type" value="Genomic_DNA"/>
</dbReference>